<accession>A0A2N0UL93</accession>
<dbReference type="PANTHER" id="PTHR33392:SF6">
    <property type="entry name" value="POLYISOPRENYL-TEICHOIC ACID--PEPTIDOGLYCAN TEICHOIC ACID TRANSFERASE TAGU"/>
    <property type="match status" value="1"/>
</dbReference>
<keyword evidence="2" id="KW-0812">Transmembrane</keyword>
<dbReference type="InterPro" id="IPR050922">
    <property type="entry name" value="LytR/CpsA/Psr_CW_biosynth"/>
</dbReference>
<comment type="similarity">
    <text evidence="1">Belongs to the LytR/CpsA/Psr (LCP) family.</text>
</comment>
<evidence type="ECO:0000256" key="2">
    <source>
        <dbReference type="SAM" id="Phobius"/>
    </source>
</evidence>
<dbReference type="PANTHER" id="PTHR33392">
    <property type="entry name" value="POLYISOPRENYL-TEICHOIC ACID--PEPTIDOGLYCAN TEICHOIC ACID TRANSFERASE TAGU"/>
    <property type="match status" value="1"/>
</dbReference>
<reference evidence="4" key="1">
    <citation type="journal article" date="2018" name="Environ. Microbiol.">
        <title>Sporulation capability and amylosome conservation among diverse human colonic and rumen isolates of the keystone starch-degrader Ruminococcus bromii.</title>
        <authorList>
            <person name="Mukhopadhya I."/>
            <person name="Morais S."/>
            <person name="Laverde-Gomez J."/>
            <person name="Sheridan P.O."/>
            <person name="Walker A.W."/>
            <person name="Kelly W."/>
            <person name="Klieve A.V."/>
            <person name="Ouwerkerk D."/>
            <person name="Duncan S.H."/>
            <person name="Louis P."/>
            <person name="Koropatkin N."/>
            <person name="Cockburn D."/>
            <person name="Kibler R."/>
            <person name="Cooper P.J."/>
            <person name="Sandoval C."/>
            <person name="Crost E."/>
            <person name="Juge N."/>
            <person name="Bayer E.A."/>
            <person name="Flint H.J."/>
        </authorList>
    </citation>
    <scope>NUCLEOTIDE SEQUENCE [LARGE SCALE GENOMIC DNA]</scope>
    <source>
        <strain evidence="4">ATCC 27255</strain>
    </source>
</reference>
<name>A0A2N0UL93_9FIRM</name>
<dbReference type="AlphaFoldDB" id="A0A2N0UL93"/>
<dbReference type="Pfam" id="PF03816">
    <property type="entry name" value="LytR_cpsA_psr"/>
    <property type="match status" value="1"/>
</dbReference>
<keyword evidence="2" id="KW-0472">Membrane</keyword>
<evidence type="ECO:0000313" key="4">
    <source>
        <dbReference type="EMBL" id="PKD27760.1"/>
    </source>
</evidence>
<keyword evidence="5" id="KW-1185">Reference proteome</keyword>
<keyword evidence="2" id="KW-1133">Transmembrane helix</keyword>
<dbReference type="InterPro" id="IPR004474">
    <property type="entry name" value="LytR_CpsA_psr"/>
</dbReference>
<gene>
    <name evidence="4" type="primary">yvhJ_1</name>
    <name evidence="4" type="ORF">RBATCC27255_01526</name>
</gene>
<proteinExistence type="inferred from homology"/>
<dbReference type="NCBIfam" id="TIGR00350">
    <property type="entry name" value="lytR_cpsA_psr"/>
    <property type="match status" value="1"/>
</dbReference>
<feature type="transmembrane region" description="Helical" evidence="2">
    <location>
        <begin position="35"/>
        <end position="55"/>
    </location>
</feature>
<protein>
    <submittedName>
        <fullName evidence="4">Putative transcriptional regulator YvhJ</fullName>
    </submittedName>
</protein>
<evidence type="ECO:0000256" key="1">
    <source>
        <dbReference type="ARBA" id="ARBA00006068"/>
    </source>
</evidence>
<dbReference type="EMBL" id="NNSR01000069">
    <property type="protein sequence ID" value="PKD27760.1"/>
    <property type="molecule type" value="Genomic_DNA"/>
</dbReference>
<feature type="domain" description="Cell envelope-related transcriptional attenuator" evidence="3">
    <location>
        <begin position="121"/>
        <end position="288"/>
    </location>
</feature>
<dbReference type="Gene3D" id="3.40.630.190">
    <property type="entry name" value="LCP protein"/>
    <property type="match status" value="1"/>
</dbReference>
<dbReference type="Proteomes" id="UP000233425">
    <property type="component" value="Unassembled WGS sequence"/>
</dbReference>
<organism evidence="4 5">
    <name type="scientific">Ruminococcus bromii</name>
    <dbReference type="NCBI Taxonomy" id="40518"/>
    <lineage>
        <taxon>Bacteria</taxon>
        <taxon>Bacillati</taxon>
        <taxon>Bacillota</taxon>
        <taxon>Clostridia</taxon>
        <taxon>Eubacteriales</taxon>
        <taxon>Oscillospiraceae</taxon>
        <taxon>Ruminococcus</taxon>
    </lineage>
</organism>
<sequence>MPNYEKSSQKSNFVDISSNKQIKKLYNKKGRLKRILCLVFSMIFLICGGGMLYYYSFLDTLNFKELDDTSNNTAATNSSVAPLESDATNLSLSEGELLQNSKELNVMLFGEDNSKGDKHGRSDTMIMMTIDNNHKKLKLTSFQRDTYVYIPGYGYDKLNASYNYGGAKLSIQTIEANFGIKVDRYAVVDFDSFKKIIDTLGGVDMEVTQDEIDYINYQMYKNNQSETRTTITDAPGTVHLNGQEALWYARNRGLTKGEDGNEIGLDGDDWDRTSRQRKLLETLFTSMKSADLGQIVSIVSSVGPLVTTNLKKDEITALVSHALTYLSYDVEQYYVPEEGLWYYDDHTETWNGVITSTIKISDLEEQRKKFASFVFEELFTGGTSSKETTSASN</sequence>
<evidence type="ECO:0000259" key="3">
    <source>
        <dbReference type="Pfam" id="PF03816"/>
    </source>
</evidence>
<evidence type="ECO:0000313" key="5">
    <source>
        <dbReference type="Proteomes" id="UP000233425"/>
    </source>
</evidence>
<dbReference type="RefSeq" id="WP_101029469.1">
    <property type="nucleotide sequence ID" value="NZ_CABMMZ010000069.1"/>
</dbReference>
<comment type="caution">
    <text evidence="4">The sequence shown here is derived from an EMBL/GenBank/DDBJ whole genome shotgun (WGS) entry which is preliminary data.</text>
</comment>